<proteinExistence type="predicted"/>
<dbReference type="EMBL" id="FOFB01000013">
    <property type="protein sequence ID" value="SEQ63700.1"/>
    <property type="molecule type" value="Genomic_DNA"/>
</dbReference>
<reference evidence="2" key="1">
    <citation type="submission" date="2016-10" db="EMBL/GenBank/DDBJ databases">
        <authorList>
            <person name="Varghese N."/>
            <person name="Submissions S."/>
        </authorList>
    </citation>
    <scope>NUCLEOTIDE SEQUENCE [LARGE SCALE GENOMIC DNA]</scope>
    <source>
        <strain evidence="2">DSM 24740</strain>
    </source>
</reference>
<name>A0A1H9HN07_9BACT</name>
<dbReference type="STRING" id="478744.SAMN05444359_11318"/>
<evidence type="ECO:0000313" key="1">
    <source>
        <dbReference type="EMBL" id="SEQ63700.1"/>
    </source>
</evidence>
<dbReference type="Proteomes" id="UP000199021">
    <property type="component" value="Unassembled WGS sequence"/>
</dbReference>
<gene>
    <name evidence="1" type="ORF">SAMN05444359_11318</name>
</gene>
<accession>A0A1H9HN07</accession>
<keyword evidence="2" id="KW-1185">Reference proteome</keyword>
<sequence length="137" mass="15687">MTWAKLHPGTELHDLAHYAIETELELKDAFYGILAAGYAIEDFEARPEERPDPLRPANLPRTSLQVEHLVNLLLTELQSGAPLQDFIPRFQEILRQSNLPEMLLLTEEKLCRIREQLNILRGRWNAVAVGGAMELEF</sequence>
<organism evidence="1 2">
    <name type="scientific">Neolewinella agarilytica</name>
    <dbReference type="NCBI Taxonomy" id="478744"/>
    <lineage>
        <taxon>Bacteria</taxon>
        <taxon>Pseudomonadati</taxon>
        <taxon>Bacteroidota</taxon>
        <taxon>Saprospiria</taxon>
        <taxon>Saprospirales</taxon>
        <taxon>Lewinellaceae</taxon>
        <taxon>Neolewinella</taxon>
    </lineage>
</organism>
<evidence type="ECO:0000313" key="2">
    <source>
        <dbReference type="Proteomes" id="UP000199021"/>
    </source>
</evidence>
<dbReference type="InParanoid" id="A0A1H9HN07"/>
<dbReference type="AlphaFoldDB" id="A0A1H9HN07"/>
<protein>
    <submittedName>
        <fullName evidence="1">Uncharacterized protein</fullName>
    </submittedName>
</protein>